<dbReference type="PANTHER" id="PTHR11579">
    <property type="entry name" value="PROTEIN-L-ISOASPARTATE O-METHYLTRANSFERASE"/>
    <property type="match status" value="1"/>
</dbReference>
<protein>
    <recommendedName>
        <fullName evidence="4">Protein-L-isoaspartate O-methyltransferase</fullName>
        <ecNumber evidence="3">2.1.1.77</ecNumber>
    </recommendedName>
    <alternativeName>
        <fullName evidence="11">L-isoaspartyl protein carboxyl methyltransferase</fullName>
    </alternativeName>
    <alternativeName>
        <fullName evidence="9">Protein L-isoaspartyl methyltransferase</fullName>
    </alternativeName>
    <alternativeName>
        <fullName evidence="10">Protein-beta-aspartate methyltransferase</fullName>
    </alternativeName>
</protein>
<name>A0A090E7J8_MESPL</name>
<evidence type="ECO:0000256" key="5">
    <source>
        <dbReference type="ARBA" id="ARBA00022490"/>
    </source>
</evidence>
<gene>
    <name evidence="12" type="primary">pcm</name>
    <name evidence="12" type="ORF">MPL3356_60053</name>
</gene>
<dbReference type="Pfam" id="PF01135">
    <property type="entry name" value="PCMT"/>
    <property type="match status" value="1"/>
</dbReference>
<evidence type="ECO:0000256" key="6">
    <source>
        <dbReference type="ARBA" id="ARBA00022603"/>
    </source>
</evidence>
<evidence type="ECO:0000256" key="10">
    <source>
        <dbReference type="ARBA" id="ARBA00031323"/>
    </source>
</evidence>
<evidence type="ECO:0000313" key="13">
    <source>
        <dbReference type="Proteomes" id="UP000045285"/>
    </source>
</evidence>
<keyword evidence="7 12" id="KW-0808">Transferase</keyword>
<dbReference type="GO" id="GO:0005737">
    <property type="term" value="C:cytoplasm"/>
    <property type="evidence" value="ECO:0007669"/>
    <property type="project" value="UniProtKB-SubCell"/>
</dbReference>
<keyword evidence="13" id="KW-1185">Reference proteome</keyword>
<dbReference type="GO" id="GO:0032259">
    <property type="term" value="P:methylation"/>
    <property type="evidence" value="ECO:0007669"/>
    <property type="project" value="UniProtKB-KW"/>
</dbReference>
<organism evidence="12 13">
    <name type="scientific">Mesorhizobium plurifarium</name>
    <dbReference type="NCBI Taxonomy" id="69974"/>
    <lineage>
        <taxon>Bacteria</taxon>
        <taxon>Pseudomonadati</taxon>
        <taxon>Pseudomonadota</taxon>
        <taxon>Alphaproteobacteria</taxon>
        <taxon>Hyphomicrobiales</taxon>
        <taxon>Phyllobacteriaceae</taxon>
        <taxon>Mesorhizobium</taxon>
    </lineage>
</organism>
<dbReference type="SUPFAM" id="SSF53335">
    <property type="entry name" value="S-adenosyl-L-methionine-dependent methyltransferases"/>
    <property type="match status" value="1"/>
</dbReference>
<evidence type="ECO:0000256" key="7">
    <source>
        <dbReference type="ARBA" id="ARBA00022679"/>
    </source>
</evidence>
<evidence type="ECO:0000313" key="12">
    <source>
        <dbReference type="EMBL" id="CDX25695.1"/>
    </source>
</evidence>
<evidence type="ECO:0000256" key="11">
    <source>
        <dbReference type="ARBA" id="ARBA00031350"/>
    </source>
</evidence>
<evidence type="ECO:0000256" key="2">
    <source>
        <dbReference type="ARBA" id="ARBA00005369"/>
    </source>
</evidence>
<evidence type="ECO:0000256" key="9">
    <source>
        <dbReference type="ARBA" id="ARBA00030757"/>
    </source>
</evidence>
<comment type="similarity">
    <text evidence="2">Belongs to the methyltransferase superfamily. L-isoaspartyl/D-aspartyl protein methyltransferase family.</text>
</comment>
<evidence type="ECO:0000256" key="4">
    <source>
        <dbReference type="ARBA" id="ARBA00013346"/>
    </source>
</evidence>
<dbReference type="STRING" id="69974.MPLDJ20_120356"/>
<keyword evidence="6 12" id="KW-0489">Methyltransferase</keyword>
<dbReference type="InterPro" id="IPR029063">
    <property type="entry name" value="SAM-dependent_MTases_sf"/>
</dbReference>
<keyword evidence="5" id="KW-0963">Cytoplasm</keyword>
<evidence type="ECO:0000256" key="1">
    <source>
        <dbReference type="ARBA" id="ARBA00004496"/>
    </source>
</evidence>
<accession>A0A090E7J8</accession>
<dbReference type="PROSITE" id="PS01279">
    <property type="entry name" value="PCMT"/>
    <property type="match status" value="1"/>
</dbReference>
<evidence type="ECO:0000256" key="8">
    <source>
        <dbReference type="ARBA" id="ARBA00022691"/>
    </source>
</evidence>
<dbReference type="NCBIfam" id="NF001453">
    <property type="entry name" value="PRK00312.1"/>
    <property type="match status" value="1"/>
</dbReference>
<dbReference type="Gene3D" id="3.40.50.150">
    <property type="entry name" value="Vaccinia Virus protein VP39"/>
    <property type="match status" value="1"/>
</dbReference>
<dbReference type="CDD" id="cd02440">
    <property type="entry name" value="AdoMet_MTases"/>
    <property type="match status" value="1"/>
</dbReference>
<dbReference type="InterPro" id="IPR000682">
    <property type="entry name" value="PCMT"/>
</dbReference>
<proteinExistence type="inferred from homology"/>
<comment type="subcellular location">
    <subcellularLocation>
        <location evidence="1">Cytoplasm</location>
    </subcellularLocation>
</comment>
<dbReference type="AlphaFoldDB" id="A0A090E7J8"/>
<dbReference type="EC" id="2.1.1.77" evidence="3"/>
<evidence type="ECO:0000256" key="3">
    <source>
        <dbReference type="ARBA" id="ARBA00011890"/>
    </source>
</evidence>
<keyword evidence="8" id="KW-0949">S-adenosyl-L-methionine</keyword>
<sequence length="217" mass="23300">MNTGIDDREGFAAFLLRLRGRGTAPKALVAAFEATPRRGFLSAQFHALAWSDGMLPIECGEAIEGADLQAAVIAALHVEPGNRVLEIGTGSGYTAAVMSRLAARVITIDRYKTLTEQAKQRFEALAISNVIVRQADGSNGLPNEGPFDRIVAWAAFDSLPRFLLDQLSSGGVVIAPIGPEEGEQVLAKLTKVGSRFEREDIGMVRLQPILRSVAMVI</sequence>
<dbReference type="Proteomes" id="UP000045285">
    <property type="component" value="Unassembled WGS sequence"/>
</dbReference>
<dbReference type="GO" id="GO:0004719">
    <property type="term" value="F:protein-L-isoaspartate (D-aspartate) O-methyltransferase activity"/>
    <property type="evidence" value="ECO:0007669"/>
    <property type="project" value="UniProtKB-EC"/>
</dbReference>
<dbReference type="EMBL" id="CCMZ01000056">
    <property type="protein sequence ID" value="CDX25695.1"/>
    <property type="molecule type" value="Genomic_DNA"/>
</dbReference>
<dbReference type="PANTHER" id="PTHR11579:SF0">
    <property type="entry name" value="PROTEIN-L-ISOASPARTATE(D-ASPARTATE) O-METHYLTRANSFERASE"/>
    <property type="match status" value="1"/>
</dbReference>
<reference evidence="13" key="1">
    <citation type="submission" date="2014-08" db="EMBL/GenBank/DDBJ databases">
        <authorList>
            <person name="Moulin L."/>
        </authorList>
    </citation>
    <scope>NUCLEOTIDE SEQUENCE [LARGE SCALE GENOMIC DNA]</scope>
</reference>